<accession>A0AAI9XM31</accession>
<protein>
    <submittedName>
        <fullName evidence="2">Uncharacterized protein</fullName>
    </submittedName>
</protein>
<gene>
    <name evidence="2" type="ORF">CCUS01_01997</name>
</gene>
<comment type="caution">
    <text evidence="2">The sequence shown here is derived from an EMBL/GenBank/DDBJ whole genome shotgun (WGS) entry which is preliminary data.</text>
</comment>
<dbReference type="Proteomes" id="UP001239213">
    <property type="component" value="Unassembled WGS sequence"/>
</dbReference>
<dbReference type="AlphaFoldDB" id="A0AAI9XM31"/>
<reference evidence="2" key="1">
    <citation type="submission" date="2016-11" db="EMBL/GenBank/DDBJ databases">
        <title>The genome sequence of Colletotrichum cuscutae.</title>
        <authorList>
            <person name="Baroncelli R."/>
        </authorList>
    </citation>
    <scope>NUCLEOTIDE SEQUENCE</scope>
    <source>
        <strain evidence="2">IMI 304802</strain>
    </source>
</reference>
<dbReference type="EMBL" id="MPDP01000293">
    <property type="protein sequence ID" value="KAK1452980.1"/>
    <property type="molecule type" value="Genomic_DNA"/>
</dbReference>
<evidence type="ECO:0000313" key="2">
    <source>
        <dbReference type="EMBL" id="KAK1452980.1"/>
    </source>
</evidence>
<organism evidence="2 3">
    <name type="scientific">Colletotrichum cuscutae</name>
    <dbReference type="NCBI Taxonomy" id="1209917"/>
    <lineage>
        <taxon>Eukaryota</taxon>
        <taxon>Fungi</taxon>
        <taxon>Dikarya</taxon>
        <taxon>Ascomycota</taxon>
        <taxon>Pezizomycotina</taxon>
        <taxon>Sordariomycetes</taxon>
        <taxon>Hypocreomycetidae</taxon>
        <taxon>Glomerellales</taxon>
        <taxon>Glomerellaceae</taxon>
        <taxon>Colletotrichum</taxon>
        <taxon>Colletotrichum acutatum species complex</taxon>
    </lineage>
</organism>
<sequence>MSLGYVLSKSDFSLCEDAVEQDWLAKGETGDVKGEGASIMLLYPRQKGRKWRYSQDVRAKQEGLASGKSAMLGIHGLNAEFCIRNETLSTLRGNLVPLRDMKSGAVAAPLPIATSRYPGLDVRLSRCSDGRTTIAVRSMSAEVELSFIWHVKLLLLSPAVRTDWTAGDEDASDAASSTRLTSLLRIEQKLKGRPGGPDGKGQVKPRAAFLELPGACLKRNIGLEAGAATRRAGLNNTFTRRGFIYALCLLVSSLARRAHLFGYLLGVLRCVTVPLFPLTFLSAFTSESNQIDSEWAVGADDRTILRGHGERLPPFKEGSVVETMTCFQGIHINQSLPSSCHHREKVSVDVDDLTERTALQLGDASNSIPAAGKRYYGGTYKATTKELSESPVRIPPDLRPGHRSRQFRPQSPPFTYIRELMSISPTANERLLNSSPLSSEPDKCTSTHRIRCALYRKHTSTIINSFNHGGLKHSPPKPTRFKHKLHSTHSLPANMNALIQGDIANRCQLARSMIYLTRSIADDGRSIVKRH</sequence>
<proteinExistence type="predicted"/>
<evidence type="ECO:0000256" key="1">
    <source>
        <dbReference type="SAM" id="MobiDB-lite"/>
    </source>
</evidence>
<evidence type="ECO:0000313" key="3">
    <source>
        <dbReference type="Proteomes" id="UP001239213"/>
    </source>
</evidence>
<feature type="region of interest" description="Disordered" evidence="1">
    <location>
        <begin position="391"/>
        <end position="411"/>
    </location>
</feature>
<name>A0AAI9XM31_9PEZI</name>
<keyword evidence="3" id="KW-1185">Reference proteome</keyword>